<evidence type="ECO:0000259" key="2">
    <source>
        <dbReference type="PROSITE" id="PS51471"/>
    </source>
</evidence>
<keyword evidence="1" id="KW-0408">Iron</keyword>
<evidence type="ECO:0000313" key="3">
    <source>
        <dbReference type="EMBL" id="TXK81760.1"/>
    </source>
</evidence>
<comment type="caution">
    <text evidence="3">The sequence shown here is derived from an EMBL/GenBank/DDBJ whole genome shotgun (WGS) entry which is preliminary data.</text>
</comment>
<dbReference type="InterPro" id="IPR005123">
    <property type="entry name" value="Oxoglu/Fe-dep_dioxygenase_dom"/>
</dbReference>
<dbReference type="PROSITE" id="PS51471">
    <property type="entry name" value="FE2OG_OXY"/>
    <property type="match status" value="1"/>
</dbReference>
<name>A0A5C8M2Y6_9GAMM</name>
<accession>A0A5C8M2Y6</accession>
<evidence type="ECO:0000313" key="4">
    <source>
        <dbReference type="Proteomes" id="UP000321814"/>
    </source>
</evidence>
<dbReference type="OrthoDB" id="9783171at2"/>
<dbReference type="PANTHER" id="PTHR12117:SF0">
    <property type="entry name" value="PROLYL 3-HYDROXYLASE OGFOD1"/>
    <property type="match status" value="1"/>
</dbReference>
<dbReference type="GO" id="GO:0006449">
    <property type="term" value="P:regulation of translational termination"/>
    <property type="evidence" value="ECO:0007669"/>
    <property type="project" value="TreeGrafter"/>
</dbReference>
<dbReference type="AlphaFoldDB" id="A0A5C8M2Y6"/>
<dbReference type="Pfam" id="PF13640">
    <property type="entry name" value="2OG-FeII_Oxy_3"/>
    <property type="match status" value="1"/>
</dbReference>
<dbReference type="Proteomes" id="UP000321814">
    <property type="component" value="Unassembled WGS sequence"/>
</dbReference>
<keyword evidence="1" id="KW-0479">Metal-binding</keyword>
<reference evidence="3 4" key="1">
    <citation type="submission" date="2019-08" db="EMBL/GenBank/DDBJ databases">
        <title>Draft genome analysis of Rheinheimera tangshanensis isolated from the roots of fresh rice plants (Oryza sativa).</title>
        <authorList>
            <person name="Yu Q."/>
            <person name="Qi Y."/>
            <person name="Zhang H."/>
            <person name="Pu J."/>
        </authorList>
    </citation>
    <scope>NUCLEOTIDE SEQUENCE [LARGE SCALE GENOMIC DNA]</scope>
    <source>
        <strain evidence="3 4">JA3-B52</strain>
    </source>
</reference>
<dbReference type="EMBL" id="VRLR01000003">
    <property type="protein sequence ID" value="TXK81760.1"/>
    <property type="molecule type" value="Genomic_DNA"/>
</dbReference>
<dbReference type="GO" id="GO:0046872">
    <property type="term" value="F:metal ion binding"/>
    <property type="evidence" value="ECO:0007669"/>
    <property type="project" value="UniProtKB-KW"/>
</dbReference>
<dbReference type="InterPro" id="IPR051842">
    <property type="entry name" value="uS12_prolyl_hydroxylase"/>
</dbReference>
<dbReference type="RefSeq" id="WP_147903873.1">
    <property type="nucleotide sequence ID" value="NZ_BAAAGC010000008.1"/>
</dbReference>
<proteinExistence type="inferred from homology"/>
<organism evidence="3 4">
    <name type="scientific">Rheinheimera tangshanensis</name>
    <dbReference type="NCBI Taxonomy" id="400153"/>
    <lineage>
        <taxon>Bacteria</taxon>
        <taxon>Pseudomonadati</taxon>
        <taxon>Pseudomonadota</taxon>
        <taxon>Gammaproteobacteria</taxon>
        <taxon>Chromatiales</taxon>
        <taxon>Chromatiaceae</taxon>
        <taxon>Rheinheimera</taxon>
    </lineage>
</organism>
<feature type="domain" description="Fe2OG dioxygenase" evidence="2">
    <location>
        <begin position="125"/>
        <end position="230"/>
    </location>
</feature>
<keyword evidence="4" id="KW-1185">Reference proteome</keyword>
<gene>
    <name evidence="3" type="ORF">FU839_07625</name>
</gene>
<dbReference type="GO" id="GO:0005737">
    <property type="term" value="C:cytoplasm"/>
    <property type="evidence" value="ECO:0007669"/>
    <property type="project" value="TreeGrafter"/>
</dbReference>
<dbReference type="GO" id="GO:0031543">
    <property type="term" value="F:peptidyl-proline dioxygenase activity"/>
    <property type="evidence" value="ECO:0007669"/>
    <property type="project" value="TreeGrafter"/>
</dbReference>
<keyword evidence="1" id="KW-0560">Oxidoreductase</keyword>
<dbReference type="PANTHER" id="PTHR12117">
    <property type="entry name" value="HISTONE ACETYLTRANSFERASE COMPLEX"/>
    <property type="match status" value="1"/>
</dbReference>
<dbReference type="InterPro" id="IPR044862">
    <property type="entry name" value="Pro_4_hyd_alph_FE2OG_OXY"/>
</dbReference>
<comment type="similarity">
    <text evidence="1">Belongs to the iron/ascorbate-dependent oxidoreductase family.</text>
</comment>
<protein>
    <submittedName>
        <fullName evidence="3">2OG-Fe(II) oxygenase</fullName>
    </submittedName>
</protein>
<dbReference type="Gene3D" id="2.60.120.620">
    <property type="entry name" value="q2cbj1_9rhob like domain"/>
    <property type="match status" value="1"/>
</dbReference>
<evidence type="ECO:0000256" key="1">
    <source>
        <dbReference type="RuleBase" id="RU003682"/>
    </source>
</evidence>
<sequence length="231" mass="26626">MWLNDQKIIPSAIRRYRKALAASTPRHIVIDGLFDQQKLDSICAVLQQEQYWHSQKHSYSALYVDESQWHATPDTERFVQRDLWQGYIAVANHAQSAIALEFLQFLRGTEFMALLSKIFDVQVTDIHVAKPEINTNFFRLGARDFVNQHADDSPGREICLLLYLNKDWSNEQGGELVFMGKDDHSVTIAPLYNRCVLFDPSSEGSEHWVKAVTHGAAAAYRYNVTSWYWSE</sequence>